<feature type="transmembrane region" description="Helical" evidence="1">
    <location>
        <begin position="20"/>
        <end position="38"/>
    </location>
</feature>
<organism evidence="2">
    <name type="scientific">Thermofilum pendens</name>
    <dbReference type="NCBI Taxonomy" id="2269"/>
    <lineage>
        <taxon>Archaea</taxon>
        <taxon>Thermoproteota</taxon>
        <taxon>Thermoprotei</taxon>
        <taxon>Thermofilales</taxon>
        <taxon>Thermofilaceae</taxon>
        <taxon>Thermofilum</taxon>
    </lineage>
</organism>
<dbReference type="InterPro" id="IPR008910">
    <property type="entry name" value="MSC_TM_helix"/>
</dbReference>
<sequence>MPEYEALELLQLLLRDLIAAVPKLAISVAIFFLALLLVRLVHRVVKVLVDASGLEEKLQSIIPGGTRLPVTLVISLSLDAMVLVSAASLIVRLFVPEYTAAYREYLGVLARAGSVAVLSLIAILLVDALAKSMGLEEKTERFFTMLTSLFIVTLAVDLAALSPEVKQALTIGLAVGIGLLIGAFALWAFFGDYIESFFAGKAGGGQ</sequence>
<reference evidence="2" key="1">
    <citation type="journal article" date="2020" name="mSystems">
        <title>Genome- and Community-Level Interaction Insights into Carbon Utilization and Element Cycling Functions of Hydrothermarchaeota in Hydrothermal Sediment.</title>
        <authorList>
            <person name="Zhou Z."/>
            <person name="Liu Y."/>
            <person name="Xu W."/>
            <person name="Pan J."/>
            <person name="Luo Z.H."/>
            <person name="Li M."/>
        </authorList>
    </citation>
    <scope>NUCLEOTIDE SEQUENCE [LARGE SCALE GENOMIC DNA]</scope>
    <source>
        <strain evidence="2">SpSt-735</strain>
    </source>
</reference>
<accession>A0A7C4F9D4</accession>
<gene>
    <name evidence="2" type="ORF">ENV17_06135</name>
</gene>
<feature type="transmembrane region" description="Helical" evidence="1">
    <location>
        <begin position="168"/>
        <end position="190"/>
    </location>
</feature>
<feature type="transmembrane region" description="Helical" evidence="1">
    <location>
        <begin position="142"/>
        <end position="162"/>
    </location>
</feature>
<dbReference type="Pfam" id="PF05552">
    <property type="entry name" value="MS_channel_1st_1"/>
    <property type="match status" value="1"/>
</dbReference>
<comment type="caution">
    <text evidence="2">The sequence shown here is derived from an EMBL/GenBank/DDBJ whole genome shotgun (WGS) entry which is preliminary data.</text>
</comment>
<proteinExistence type="predicted"/>
<dbReference type="EMBL" id="DTFI01000153">
    <property type="protein sequence ID" value="HGI43944.1"/>
    <property type="molecule type" value="Genomic_DNA"/>
</dbReference>
<evidence type="ECO:0000313" key="2">
    <source>
        <dbReference type="EMBL" id="HGI43944.1"/>
    </source>
</evidence>
<keyword evidence="1" id="KW-1133">Transmembrane helix</keyword>
<dbReference type="AlphaFoldDB" id="A0A7C4F9D4"/>
<evidence type="ECO:0000256" key="1">
    <source>
        <dbReference type="SAM" id="Phobius"/>
    </source>
</evidence>
<name>A0A7C4F9D4_THEPE</name>
<keyword evidence="1" id="KW-0812">Transmembrane</keyword>
<keyword evidence="1" id="KW-0472">Membrane</keyword>
<feature type="transmembrane region" description="Helical" evidence="1">
    <location>
        <begin position="107"/>
        <end position="130"/>
    </location>
</feature>
<feature type="transmembrane region" description="Helical" evidence="1">
    <location>
        <begin position="70"/>
        <end position="95"/>
    </location>
</feature>
<protein>
    <submittedName>
        <fullName evidence="2">Uncharacterized protein</fullName>
    </submittedName>
</protein>